<name>A0A2N5CZ51_9CAUL</name>
<dbReference type="Pfam" id="PF14137">
    <property type="entry name" value="DUF4304"/>
    <property type="match status" value="1"/>
</dbReference>
<sequence length="226" mass="24361">MDWLTRLIGRLRPAPAPPAAPEPPHKLETSIREHLAPLLREDGFTGSGRTFRRRVAGLIHVVSVQGSSDGGRFAVNLGVQPLAIPTDRDIDPRKITETDCVFRRRLSRSGADQWWPHDGTRTGMDVAVQDAASVYAAVGGPAFAALSADASPLRVGTVEEFANGGLDLRGFRATDVVVAHAFALMRQAEGKPEAARDFALWALEEIEHSGGGVLLRRELRAVADAC</sequence>
<reference evidence="2 3" key="1">
    <citation type="submission" date="2017-12" db="EMBL/GenBank/DDBJ databases">
        <title>The genome sequence of Caulobacter flavus CGMCC1 15093.</title>
        <authorList>
            <person name="Gao J."/>
            <person name="Mao X."/>
            <person name="Sun J."/>
        </authorList>
    </citation>
    <scope>NUCLEOTIDE SEQUENCE [LARGE SCALE GENOMIC DNA]</scope>
    <source>
        <strain evidence="2 3">CGMCC1 15093</strain>
    </source>
</reference>
<evidence type="ECO:0000313" key="2">
    <source>
        <dbReference type="EMBL" id="PLR19093.1"/>
    </source>
</evidence>
<dbReference type="KEGG" id="cfh:C1707_02630"/>
<organism evidence="2 3">
    <name type="scientific">Caulobacter flavus</name>
    <dbReference type="NCBI Taxonomy" id="1679497"/>
    <lineage>
        <taxon>Bacteria</taxon>
        <taxon>Pseudomonadati</taxon>
        <taxon>Pseudomonadota</taxon>
        <taxon>Alphaproteobacteria</taxon>
        <taxon>Caulobacterales</taxon>
        <taxon>Caulobacteraceae</taxon>
        <taxon>Caulobacter</taxon>
    </lineage>
</organism>
<dbReference type="EMBL" id="CP026100">
    <property type="protein sequence ID" value="AYV45226.1"/>
    <property type="molecule type" value="Genomic_DNA"/>
</dbReference>
<dbReference type="InterPro" id="IPR025412">
    <property type="entry name" value="DUF4304"/>
</dbReference>
<gene>
    <name evidence="1" type="ORF">C1707_02630</name>
    <name evidence="2" type="ORF">CFHF_03540</name>
</gene>
<reference evidence="1 4" key="2">
    <citation type="submission" date="2018-01" db="EMBL/GenBank/DDBJ databases">
        <title>Complete genome sequence of Caulobacter flavus RHGG3.</title>
        <authorList>
            <person name="Yang E."/>
        </authorList>
    </citation>
    <scope>NUCLEOTIDE SEQUENCE [LARGE SCALE GENOMIC DNA]</scope>
    <source>
        <strain evidence="1 4">RHGG3</strain>
    </source>
</reference>
<dbReference type="Proteomes" id="UP000234483">
    <property type="component" value="Unassembled WGS sequence"/>
</dbReference>
<evidence type="ECO:0000313" key="1">
    <source>
        <dbReference type="EMBL" id="AYV45226.1"/>
    </source>
</evidence>
<dbReference type="Proteomes" id="UP000281192">
    <property type="component" value="Chromosome"/>
</dbReference>
<dbReference type="OrthoDB" id="286123at2"/>
<dbReference type="RefSeq" id="WP_101711651.1">
    <property type="nucleotide sequence ID" value="NZ_CP026100.1"/>
</dbReference>
<keyword evidence="4" id="KW-1185">Reference proteome</keyword>
<evidence type="ECO:0000313" key="3">
    <source>
        <dbReference type="Proteomes" id="UP000234483"/>
    </source>
</evidence>
<evidence type="ECO:0008006" key="5">
    <source>
        <dbReference type="Google" id="ProtNLM"/>
    </source>
</evidence>
<dbReference type="EMBL" id="PJRQ01000008">
    <property type="protein sequence ID" value="PLR19093.1"/>
    <property type="molecule type" value="Genomic_DNA"/>
</dbReference>
<proteinExistence type="predicted"/>
<accession>A0A2N5CZ51</accession>
<evidence type="ECO:0000313" key="4">
    <source>
        <dbReference type="Proteomes" id="UP000281192"/>
    </source>
</evidence>
<protein>
    <recommendedName>
        <fullName evidence="5">DUF4304 domain-containing protein</fullName>
    </recommendedName>
</protein>
<dbReference type="AlphaFoldDB" id="A0A2N5CZ51"/>